<evidence type="ECO:0000313" key="8">
    <source>
        <dbReference type="Proteomes" id="UP000235015"/>
    </source>
</evidence>
<evidence type="ECO:0000256" key="3">
    <source>
        <dbReference type="ARBA" id="ARBA00023004"/>
    </source>
</evidence>
<keyword evidence="2 4" id="KW-0479">Metal-binding</keyword>
<dbReference type="SUPFAM" id="SSF46626">
    <property type="entry name" value="Cytochrome c"/>
    <property type="match status" value="1"/>
</dbReference>
<evidence type="ECO:0000256" key="4">
    <source>
        <dbReference type="PROSITE-ProRule" id="PRU00433"/>
    </source>
</evidence>
<feature type="domain" description="Cytochrome c" evidence="6">
    <location>
        <begin position="28"/>
        <end position="121"/>
    </location>
</feature>
<keyword evidence="5" id="KW-0732">Signal</keyword>
<evidence type="ECO:0000256" key="5">
    <source>
        <dbReference type="SAM" id="SignalP"/>
    </source>
</evidence>
<keyword evidence="3 4" id="KW-0408">Iron</keyword>
<dbReference type="RefSeq" id="WP_273439985.1">
    <property type="nucleotide sequence ID" value="NZ_PKUN01000022.1"/>
</dbReference>
<dbReference type="PROSITE" id="PS51007">
    <property type="entry name" value="CYTC"/>
    <property type="match status" value="1"/>
</dbReference>
<gene>
    <name evidence="7" type="ORF">C0630_13290</name>
</gene>
<evidence type="ECO:0000313" key="7">
    <source>
        <dbReference type="EMBL" id="PLX61023.1"/>
    </source>
</evidence>
<dbReference type="Proteomes" id="UP000235015">
    <property type="component" value="Unassembled WGS sequence"/>
</dbReference>
<evidence type="ECO:0000256" key="2">
    <source>
        <dbReference type="ARBA" id="ARBA00022723"/>
    </source>
</evidence>
<dbReference type="GO" id="GO:0009055">
    <property type="term" value="F:electron transfer activity"/>
    <property type="evidence" value="ECO:0007669"/>
    <property type="project" value="InterPro"/>
</dbReference>
<dbReference type="PANTHER" id="PTHR35008:SF4">
    <property type="entry name" value="BLL4482 PROTEIN"/>
    <property type="match status" value="1"/>
</dbReference>
<feature type="chain" id="PRO_5014723967" description="Cytochrome c domain-containing protein" evidence="5">
    <location>
        <begin position="20"/>
        <end position="137"/>
    </location>
</feature>
<dbReference type="InterPro" id="IPR036909">
    <property type="entry name" value="Cyt_c-like_dom_sf"/>
</dbReference>
<dbReference type="InterPro" id="IPR051459">
    <property type="entry name" value="Cytochrome_c-type_DH"/>
</dbReference>
<dbReference type="GO" id="GO:0020037">
    <property type="term" value="F:heme binding"/>
    <property type="evidence" value="ECO:0007669"/>
    <property type="project" value="InterPro"/>
</dbReference>
<dbReference type="InterPro" id="IPR009056">
    <property type="entry name" value="Cyt_c-like_dom"/>
</dbReference>
<dbReference type="PANTHER" id="PTHR35008">
    <property type="entry name" value="BLL4482 PROTEIN-RELATED"/>
    <property type="match status" value="1"/>
</dbReference>
<organism evidence="7 8">
    <name type="scientific">Sedimenticola selenatireducens</name>
    <dbReference type="NCBI Taxonomy" id="191960"/>
    <lineage>
        <taxon>Bacteria</taxon>
        <taxon>Pseudomonadati</taxon>
        <taxon>Pseudomonadota</taxon>
        <taxon>Gammaproteobacteria</taxon>
        <taxon>Chromatiales</taxon>
        <taxon>Sedimenticolaceae</taxon>
        <taxon>Sedimenticola</taxon>
    </lineage>
</organism>
<keyword evidence="1 4" id="KW-0349">Heme</keyword>
<sequence length="137" mass="15402">MHKFNIIIIALFFSPGLFAATGERTDPESVIVGKGLYQEYCQACHQKDGVGEKPIPSFIARPGYLTAMPLNETSHAWHHTDEQIIHTILYGLQSTKRMPAWKGVISEQQASHILAYIKSFWSDRILGCQGPKHMSCM</sequence>
<dbReference type="GO" id="GO:0046872">
    <property type="term" value="F:metal ion binding"/>
    <property type="evidence" value="ECO:0007669"/>
    <property type="project" value="UniProtKB-KW"/>
</dbReference>
<evidence type="ECO:0000259" key="6">
    <source>
        <dbReference type="PROSITE" id="PS51007"/>
    </source>
</evidence>
<dbReference type="EMBL" id="PKUN01000022">
    <property type="protein sequence ID" value="PLX61023.1"/>
    <property type="molecule type" value="Genomic_DNA"/>
</dbReference>
<dbReference type="Gene3D" id="1.10.760.10">
    <property type="entry name" value="Cytochrome c-like domain"/>
    <property type="match status" value="1"/>
</dbReference>
<reference evidence="7 8" key="1">
    <citation type="submission" date="2017-11" db="EMBL/GenBank/DDBJ databases">
        <title>Genome-resolved metagenomics identifies genetic mobility, metabolic interactions, and unexpected diversity in perchlorate-reducing communities.</title>
        <authorList>
            <person name="Barnum T.P."/>
            <person name="Figueroa I.A."/>
            <person name="Carlstrom C.I."/>
            <person name="Lucas L.N."/>
            <person name="Engelbrektson A.L."/>
            <person name="Coates J.D."/>
        </authorList>
    </citation>
    <scope>NUCLEOTIDE SEQUENCE [LARGE SCALE GENOMIC DNA]</scope>
    <source>
        <strain evidence="7">BM301</strain>
    </source>
</reference>
<protein>
    <recommendedName>
        <fullName evidence="6">Cytochrome c domain-containing protein</fullName>
    </recommendedName>
</protein>
<proteinExistence type="predicted"/>
<comment type="caution">
    <text evidence="7">The sequence shown here is derived from an EMBL/GenBank/DDBJ whole genome shotgun (WGS) entry which is preliminary data.</text>
</comment>
<feature type="signal peptide" evidence="5">
    <location>
        <begin position="1"/>
        <end position="19"/>
    </location>
</feature>
<name>A0A2N6CV11_9GAMM</name>
<accession>A0A2N6CV11</accession>
<dbReference type="Pfam" id="PF13442">
    <property type="entry name" value="Cytochrome_CBB3"/>
    <property type="match status" value="1"/>
</dbReference>
<evidence type="ECO:0000256" key="1">
    <source>
        <dbReference type="ARBA" id="ARBA00022617"/>
    </source>
</evidence>
<dbReference type="AlphaFoldDB" id="A0A2N6CV11"/>